<dbReference type="Proteomes" id="UP000029121">
    <property type="component" value="Unassembled WGS sequence"/>
</dbReference>
<keyword evidence="3" id="KW-1185">Reference proteome</keyword>
<dbReference type="AlphaFoldDB" id="R0HDR5"/>
<feature type="region of interest" description="Disordered" evidence="1">
    <location>
        <begin position="220"/>
        <end position="261"/>
    </location>
</feature>
<dbReference type="EMBL" id="KB870808">
    <property type="protein sequence ID" value="EOA27684.1"/>
    <property type="molecule type" value="Genomic_DNA"/>
</dbReference>
<reference evidence="3" key="1">
    <citation type="journal article" date="2013" name="Nat. Genet.">
        <title>The Capsella rubella genome and the genomic consequences of rapid mating system evolution.</title>
        <authorList>
            <person name="Slotte T."/>
            <person name="Hazzouri K.M."/>
            <person name="Agren J.A."/>
            <person name="Koenig D."/>
            <person name="Maumus F."/>
            <person name="Guo Y.L."/>
            <person name="Steige K."/>
            <person name="Platts A.E."/>
            <person name="Escobar J.S."/>
            <person name="Newman L.K."/>
            <person name="Wang W."/>
            <person name="Mandakova T."/>
            <person name="Vello E."/>
            <person name="Smith L.M."/>
            <person name="Henz S.R."/>
            <person name="Steffen J."/>
            <person name="Takuno S."/>
            <person name="Brandvain Y."/>
            <person name="Coop G."/>
            <person name="Andolfatto P."/>
            <person name="Hu T.T."/>
            <person name="Blanchette M."/>
            <person name="Clark R.M."/>
            <person name="Quesneville H."/>
            <person name="Nordborg M."/>
            <person name="Gaut B.S."/>
            <person name="Lysak M.A."/>
            <person name="Jenkins J."/>
            <person name="Grimwood J."/>
            <person name="Chapman J."/>
            <person name="Prochnik S."/>
            <person name="Shu S."/>
            <person name="Rokhsar D."/>
            <person name="Schmutz J."/>
            <person name="Weigel D."/>
            <person name="Wright S.I."/>
        </authorList>
    </citation>
    <scope>NUCLEOTIDE SEQUENCE [LARGE SCALE GENOMIC DNA]</scope>
    <source>
        <strain evidence="3">cv. Monte Gargano</strain>
    </source>
</reference>
<evidence type="ECO:0000313" key="3">
    <source>
        <dbReference type="Proteomes" id="UP000029121"/>
    </source>
</evidence>
<sequence>MLLEAYIDDDAYKLFHLQLLTTLLEAITLERFLVCFVSSRSFMARSHQFRVDLGYGVEEMGFRSHLFDTAVGGFNSLSRRNHRDHPYVSDVVVDTLSDQFSSLSLLPTPKPIPTPVLPSSLQQSFRSKGLKTDQRSYGERLKLEAFYELHLSRIRKNESQQDRAKVLQRQEARLHNGGLVHRNCNVLRESKGTGVFHPLQRPATKTVTSVETVTSVKKRTKAEQRKANQSEKELFTKEGRGVMTTTRQDQQQQKDECHYHLPPDMDFSKDWAF</sequence>
<evidence type="ECO:0000313" key="2">
    <source>
        <dbReference type="EMBL" id="EOA27684.1"/>
    </source>
</evidence>
<dbReference type="eggNOG" id="ENOG502R1SU">
    <property type="taxonomic scope" value="Eukaryota"/>
</dbReference>
<name>R0HDR5_9BRAS</name>
<feature type="compositionally biased region" description="Basic and acidic residues" evidence="1">
    <location>
        <begin position="252"/>
        <end position="261"/>
    </location>
</feature>
<evidence type="ECO:0000256" key="1">
    <source>
        <dbReference type="SAM" id="MobiDB-lite"/>
    </source>
</evidence>
<feature type="compositionally biased region" description="Basic and acidic residues" evidence="1">
    <location>
        <begin position="221"/>
        <end position="240"/>
    </location>
</feature>
<gene>
    <name evidence="2" type="ORF">CARUB_v10023835mg</name>
</gene>
<accession>R0HDR5</accession>
<protein>
    <submittedName>
        <fullName evidence="2">Uncharacterized protein</fullName>
    </submittedName>
</protein>
<proteinExistence type="predicted"/>
<organism evidence="2 3">
    <name type="scientific">Capsella rubella</name>
    <dbReference type="NCBI Taxonomy" id="81985"/>
    <lineage>
        <taxon>Eukaryota</taxon>
        <taxon>Viridiplantae</taxon>
        <taxon>Streptophyta</taxon>
        <taxon>Embryophyta</taxon>
        <taxon>Tracheophyta</taxon>
        <taxon>Spermatophyta</taxon>
        <taxon>Magnoliopsida</taxon>
        <taxon>eudicotyledons</taxon>
        <taxon>Gunneridae</taxon>
        <taxon>Pentapetalae</taxon>
        <taxon>rosids</taxon>
        <taxon>malvids</taxon>
        <taxon>Brassicales</taxon>
        <taxon>Brassicaceae</taxon>
        <taxon>Camelineae</taxon>
        <taxon>Capsella</taxon>
    </lineage>
</organism>